<dbReference type="InParanoid" id="A0A1V9XB16"/>
<dbReference type="AlphaFoldDB" id="A0A1V9XB16"/>
<proteinExistence type="predicted"/>
<dbReference type="Proteomes" id="UP000192247">
    <property type="component" value="Unassembled WGS sequence"/>
</dbReference>
<comment type="caution">
    <text evidence="2">The sequence shown here is derived from an EMBL/GenBank/DDBJ whole genome shotgun (WGS) entry which is preliminary data.</text>
</comment>
<name>A0A1V9XB16_9ACAR</name>
<gene>
    <name evidence="2" type="ORF">BIW11_04125</name>
</gene>
<dbReference type="PROSITE" id="PS00028">
    <property type="entry name" value="ZINC_FINGER_C2H2_1"/>
    <property type="match status" value="1"/>
</dbReference>
<organism evidence="2 3">
    <name type="scientific">Tropilaelaps mercedesae</name>
    <dbReference type="NCBI Taxonomy" id="418985"/>
    <lineage>
        <taxon>Eukaryota</taxon>
        <taxon>Metazoa</taxon>
        <taxon>Ecdysozoa</taxon>
        <taxon>Arthropoda</taxon>
        <taxon>Chelicerata</taxon>
        <taxon>Arachnida</taxon>
        <taxon>Acari</taxon>
        <taxon>Parasitiformes</taxon>
        <taxon>Mesostigmata</taxon>
        <taxon>Gamasina</taxon>
        <taxon>Dermanyssoidea</taxon>
        <taxon>Laelapidae</taxon>
        <taxon>Tropilaelaps</taxon>
    </lineage>
</organism>
<evidence type="ECO:0000313" key="3">
    <source>
        <dbReference type="Proteomes" id="UP000192247"/>
    </source>
</evidence>
<dbReference type="InterPro" id="IPR013087">
    <property type="entry name" value="Znf_C2H2_type"/>
</dbReference>
<feature type="domain" description="C2H2-type" evidence="1">
    <location>
        <begin position="43"/>
        <end position="64"/>
    </location>
</feature>
<accession>A0A1V9XB16</accession>
<evidence type="ECO:0000313" key="2">
    <source>
        <dbReference type="EMBL" id="OQR70591.1"/>
    </source>
</evidence>
<reference evidence="2 3" key="1">
    <citation type="journal article" date="2017" name="Gigascience">
        <title>Draft genome of the honey bee ectoparasitic mite, Tropilaelaps mercedesae, is shaped by the parasitic life history.</title>
        <authorList>
            <person name="Dong X."/>
            <person name="Armstrong S.D."/>
            <person name="Xia D."/>
            <person name="Makepeace B.L."/>
            <person name="Darby A.C."/>
            <person name="Kadowaki T."/>
        </authorList>
    </citation>
    <scope>NUCLEOTIDE SEQUENCE [LARGE SCALE GENOMIC DNA]</scope>
    <source>
        <strain evidence="2">Wuxi-XJTLU</strain>
    </source>
</reference>
<protein>
    <recommendedName>
        <fullName evidence="1">C2H2-type domain-containing protein</fullName>
    </recommendedName>
</protein>
<evidence type="ECO:0000259" key="1">
    <source>
        <dbReference type="PROSITE" id="PS00028"/>
    </source>
</evidence>
<sequence length="74" mass="8339">MFDSLHALIRHKEILHPSEEQYALQLKPTRNTNFPKSKSGLKCRLCSKALPTPFSLEQHLVKKHRSPSAASATS</sequence>
<keyword evidence="3" id="KW-1185">Reference proteome</keyword>
<feature type="non-terminal residue" evidence="2">
    <location>
        <position position="74"/>
    </location>
</feature>
<dbReference type="EMBL" id="MNPL01017045">
    <property type="protein sequence ID" value="OQR70591.1"/>
    <property type="molecule type" value="Genomic_DNA"/>
</dbReference>